<dbReference type="Pfam" id="PF06384">
    <property type="entry name" value="ICAT"/>
    <property type="match status" value="1"/>
</dbReference>
<reference evidence="4 5" key="1">
    <citation type="journal article" date="2013" name="Genome Biol.">
        <title>Genome of Acanthamoeba castellanii highlights extensive lateral gene transfer and early evolution of tyrosine kinase signaling.</title>
        <authorList>
            <person name="Clarke M."/>
            <person name="Lohan A.J."/>
            <person name="Liu B."/>
            <person name="Lagkouvardos I."/>
            <person name="Roy S."/>
            <person name="Zafar N."/>
            <person name="Bertelli C."/>
            <person name="Schilde C."/>
            <person name="Kianianmomeni A."/>
            <person name="Burglin T.R."/>
            <person name="Frech C."/>
            <person name="Turcotte B."/>
            <person name="Kopec K.O."/>
            <person name="Synnott J.M."/>
            <person name="Choo C."/>
            <person name="Paponov I."/>
            <person name="Finkler A."/>
            <person name="Soon Heng Tan C."/>
            <person name="Hutchins A.P."/>
            <person name="Weinmeier T."/>
            <person name="Rattei T."/>
            <person name="Chu J.S."/>
            <person name="Gimenez G."/>
            <person name="Irimia M."/>
            <person name="Rigden D.J."/>
            <person name="Fitzpatrick D.A."/>
            <person name="Lorenzo-Morales J."/>
            <person name="Bateman A."/>
            <person name="Chiu C.H."/>
            <person name="Tang P."/>
            <person name="Hegemann P."/>
            <person name="Fromm H."/>
            <person name="Raoult D."/>
            <person name="Greub G."/>
            <person name="Miranda-Saavedra D."/>
            <person name="Chen N."/>
            <person name="Nash P."/>
            <person name="Ginger M.L."/>
            <person name="Horn M."/>
            <person name="Schaap P."/>
            <person name="Caler L."/>
            <person name="Loftus B."/>
        </authorList>
    </citation>
    <scope>NUCLEOTIDE SEQUENCE [LARGE SCALE GENOMIC DNA]</scope>
    <source>
        <strain evidence="4 5">Neff</strain>
    </source>
</reference>
<dbReference type="OMA" id="TKMMAGN"/>
<dbReference type="InterPro" id="IPR040065">
    <property type="entry name" value="LZIC"/>
</dbReference>
<keyword evidence="5" id="KW-1185">Reference proteome</keyword>
<dbReference type="EMBL" id="KB008093">
    <property type="protein sequence ID" value="ELR13295.1"/>
    <property type="molecule type" value="Genomic_DNA"/>
</dbReference>
<proteinExistence type="inferred from homology"/>
<dbReference type="OrthoDB" id="10262856at2759"/>
<dbReference type="KEGG" id="acan:ACA1_237880"/>
<protein>
    <submittedName>
        <fullName evidence="4">Leucine zipper and CTNNBIP1 domain containing, putative</fullName>
    </submittedName>
</protein>
<dbReference type="SUPFAM" id="SSF81730">
    <property type="entry name" value="beta-catenin-interacting protein ICAT"/>
    <property type="match status" value="1"/>
</dbReference>
<evidence type="ECO:0000313" key="4">
    <source>
        <dbReference type="EMBL" id="ELR13295.1"/>
    </source>
</evidence>
<dbReference type="AlphaFoldDB" id="L8GJP4"/>
<dbReference type="GeneID" id="14913933"/>
<evidence type="ECO:0000256" key="2">
    <source>
        <dbReference type="SAM" id="Coils"/>
    </source>
</evidence>
<comment type="similarity">
    <text evidence="1">Belongs to the CTNNBIP1 family.</text>
</comment>
<organism evidence="4 5">
    <name type="scientific">Acanthamoeba castellanii (strain ATCC 30010 / Neff)</name>
    <dbReference type="NCBI Taxonomy" id="1257118"/>
    <lineage>
        <taxon>Eukaryota</taxon>
        <taxon>Amoebozoa</taxon>
        <taxon>Discosea</taxon>
        <taxon>Longamoebia</taxon>
        <taxon>Centramoebida</taxon>
        <taxon>Acanthamoebidae</taxon>
        <taxon>Acanthamoeba</taxon>
    </lineage>
</organism>
<keyword evidence="2" id="KW-0175">Coiled coil</keyword>
<feature type="domain" description="Beta-catenin-interacting ICAT" evidence="3">
    <location>
        <begin position="127"/>
        <end position="201"/>
    </location>
</feature>
<dbReference type="PANTHER" id="PTHR16505">
    <property type="entry name" value="PROTEIN LZIC"/>
    <property type="match status" value="1"/>
</dbReference>
<evidence type="ECO:0000259" key="3">
    <source>
        <dbReference type="Pfam" id="PF06384"/>
    </source>
</evidence>
<dbReference type="InterPro" id="IPR036911">
    <property type="entry name" value="ICAT_sf"/>
</dbReference>
<dbReference type="InterPro" id="IPR009428">
    <property type="entry name" value="ICAT_dom"/>
</dbReference>
<evidence type="ECO:0000313" key="5">
    <source>
        <dbReference type="Proteomes" id="UP000011083"/>
    </source>
</evidence>
<dbReference type="Gene3D" id="1.10.10.490">
    <property type="entry name" value="Beta-catenin-interacting ICAT"/>
    <property type="match status" value="1"/>
</dbReference>
<accession>L8GJP4</accession>
<feature type="coiled-coil region" evidence="2">
    <location>
        <begin position="13"/>
        <end position="40"/>
    </location>
</feature>
<dbReference type="VEuPathDB" id="AmoebaDB:ACA1_237880"/>
<dbReference type="RefSeq" id="XP_004335308.1">
    <property type="nucleotide sequence ID" value="XM_004335260.1"/>
</dbReference>
<sequence length="205" mass="22560">MASRGKDETAKLRTNIQDQLNRLITQLQDLEELREEMEPDEYRETKEETLQQMREFQAFLRKTAAGDLSLVNDLGSIQLAIQAAVSEAFHTPEVIGLFAKKQPGQLRGRLDALKARAPLLPLLAGLRDLKLGKLSSDAYTQQALEILTALKKLGETLSAEELHFLSANMTASLSAFERVEADIGKGTQEAVLSVAGNQIKASRGN</sequence>
<dbReference type="PANTHER" id="PTHR16505:SF8">
    <property type="entry name" value="PROTEIN LZIC"/>
    <property type="match status" value="1"/>
</dbReference>
<name>L8GJP4_ACACF</name>
<dbReference type="GO" id="GO:0008013">
    <property type="term" value="F:beta-catenin binding"/>
    <property type="evidence" value="ECO:0007669"/>
    <property type="project" value="InterPro"/>
</dbReference>
<evidence type="ECO:0000256" key="1">
    <source>
        <dbReference type="ARBA" id="ARBA00006505"/>
    </source>
</evidence>
<dbReference type="Proteomes" id="UP000011083">
    <property type="component" value="Unassembled WGS sequence"/>
</dbReference>
<gene>
    <name evidence="4" type="ORF">ACA1_237880</name>
</gene>